<accession>A0ABS9KP93</accession>
<feature type="domain" description="FAD-binding FR-type" evidence="2">
    <location>
        <begin position="18"/>
        <end position="116"/>
    </location>
</feature>
<sequence>MPTLPKWMNDAVEGLLKSQFRQVVATQIEDFSSSVRKVRLLGDFRGVISEPGYAVGFRVNERAFRNYTPFLFDAEQGVCDILFHLHGNGPGSEFAGQLKEGDELRIIIPRGRTVYRKHLSHHVMIGDETALGLALSLRNEASAKQHSSITIFEVDDSSVMAELQLYGHVLQKSGLNKAGRIRQRILQQQEDTGVSLADTGFYLAGNADTMRIARSELKQLNVPSRNIFSQAYWAEGKTGL</sequence>
<keyword evidence="4" id="KW-1185">Reference proteome</keyword>
<dbReference type="SUPFAM" id="SSF63380">
    <property type="entry name" value="Riboflavin synthase domain-like"/>
    <property type="match status" value="1"/>
</dbReference>
<dbReference type="Pfam" id="PF04954">
    <property type="entry name" value="SIP"/>
    <property type="match status" value="1"/>
</dbReference>
<dbReference type="EMBL" id="JAKLTR010000003">
    <property type="protein sequence ID" value="MCG2614124.1"/>
    <property type="molecule type" value="Genomic_DNA"/>
</dbReference>
<dbReference type="Gene3D" id="3.40.50.80">
    <property type="entry name" value="Nucleotide-binding domain of ferredoxin-NADP reductase (FNR) module"/>
    <property type="match status" value="1"/>
</dbReference>
<evidence type="ECO:0000313" key="3">
    <source>
        <dbReference type="EMBL" id="MCG2614124.1"/>
    </source>
</evidence>
<dbReference type="CDD" id="cd06193">
    <property type="entry name" value="siderophore_interacting"/>
    <property type="match status" value="1"/>
</dbReference>
<dbReference type="PROSITE" id="PS51384">
    <property type="entry name" value="FAD_FR"/>
    <property type="match status" value="1"/>
</dbReference>
<dbReference type="PANTHER" id="PTHR30157">
    <property type="entry name" value="FERRIC REDUCTASE, NADPH-DEPENDENT"/>
    <property type="match status" value="1"/>
</dbReference>
<organism evidence="3 4">
    <name type="scientific">Terrimonas ginsenosidimutans</name>
    <dbReference type="NCBI Taxonomy" id="2908004"/>
    <lineage>
        <taxon>Bacteria</taxon>
        <taxon>Pseudomonadati</taxon>
        <taxon>Bacteroidota</taxon>
        <taxon>Chitinophagia</taxon>
        <taxon>Chitinophagales</taxon>
        <taxon>Chitinophagaceae</taxon>
        <taxon>Terrimonas</taxon>
    </lineage>
</organism>
<dbReference type="InterPro" id="IPR007037">
    <property type="entry name" value="SIP_rossman_dom"/>
</dbReference>
<evidence type="ECO:0000256" key="1">
    <source>
        <dbReference type="ARBA" id="ARBA00035644"/>
    </source>
</evidence>
<dbReference type="InterPro" id="IPR039374">
    <property type="entry name" value="SIP_fam"/>
</dbReference>
<gene>
    <name evidence="3" type="ORF">LZZ85_07520</name>
</gene>
<evidence type="ECO:0000313" key="4">
    <source>
        <dbReference type="Proteomes" id="UP001165367"/>
    </source>
</evidence>
<dbReference type="Gene3D" id="2.40.30.10">
    <property type="entry name" value="Translation factors"/>
    <property type="match status" value="1"/>
</dbReference>
<dbReference type="SUPFAM" id="SSF52343">
    <property type="entry name" value="Ferredoxin reductase-like, C-terminal NADP-linked domain"/>
    <property type="match status" value="1"/>
</dbReference>
<dbReference type="InterPro" id="IPR017927">
    <property type="entry name" value="FAD-bd_FR_type"/>
</dbReference>
<dbReference type="InterPro" id="IPR017938">
    <property type="entry name" value="Riboflavin_synthase-like_b-brl"/>
</dbReference>
<comment type="caution">
    <text evidence="3">The sequence shown here is derived from an EMBL/GenBank/DDBJ whole genome shotgun (WGS) entry which is preliminary data.</text>
</comment>
<dbReference type="InterPro" id="IPR013113">
    <property type="entry name" value="SIP_FAD-bd"/>
</dbReference>
<dbReference type="Pfam" id="PF08021">
    <property type="entry name" value="FAD_binding_9"/>
    <property type="match status" value="1"/>
</dbReference>
<dbReference type="PANTHER" id="PTHR30157:SF0">
    <property type="entry name" value="NADPH-DEPENDENT FERRIC-CHELATE REDUCTASE"/>
    <property type="match status" value="1"/>
</dbReference>
<dbReference type="RefSeq" id="WP_237870230.1">
    <property type="nucleotide sequence ID" value="NZ_JAKLTR010000003.1"/>
</dbReference>
<evidence type="ECO:0000259" key="2">
    <source>
        <dbReference type="PROSITE" id="PS51384"/>
    </source>
</evidence>
<reference evidence="3" key="1">
    <citation type="submission" date="2022-01" db="EMBL/GenBank/DDBJ databases">
        <authorList>
            <person name="Jo J.-H."/>
            <person name="Im W.-T."/>
        </authorList>
    </citation>
    <scope>NUCLEOTIDE SEQUENCE</scope>
    <source>
        <strain evidence="3">NA20</strain>
    </source>
</reference>
<comment type="similarity">
    <text evidence="1">Belongs to the SIP oxidoreductase family.</text>
</comment>
<name>A0ABS9KP93_9BACT</name>
<dbReference type="Proteomes" id="UP001165367">
    <property type="component" value="Unassembled WGS sequence"/>
</dbReference>
<dbReference type="InterPro" id="IPR039261">
    <property type="entry name" value="FNR_nucleotide-bd"/>
</dbReference>
<proteinExistence type="inferred from homology"/>
<protein>
    <submittedName>
        <fullName evidence="3">Siderophore-interacting protein</fullName>
    </submittedName>
</protein>